<reference evidence="2 3" key="1">
    <citation type="journal article" date="2014" name="Nature">
        <title>An environmental bacterial taxon with a large and distinct metabolic repertoire.</title>
        <authorList>
            <person name="Wilson M.C."/>
            <person name="Mori T."/>
            <person name="Ruckert C."/>
            <person name="Uria A.R."/>
            <person name="Helf M.J."/>
            <person name="Takada K."/>
            <person name="Gernert C."/>
            <person name="Steffens U.A."/>
            <person name="Heycke N."/>
            <person name="Schmitt S."/>
            <person name="Rinke C."/>
            <person name="Helfrich E.J."/>
            <person name="Brachmann A.O."/>
            <person name="Gurgui C."/>
            <person name="Wakimoto T."/>
            <person name="Kracht M."/>
            <person name="Crusemann M."/>
            <person name="Hentschel U."/>
            <person name="Abe I."/>
            <person name="Matsunaga S."/>
            <person name="Kalinowski J."/>
            <person name="Takeyama H."/>
            <person name="Piel J."/>
        </authorList>
    </citation>
    <scope>NUCLEOTIDE SEQUENCE [LARGE SCALE GENOMIC DNA]</scope>
    <source>
        <strain evidence="3">TSY1</strain>
    </source>
</reference>
<organism evidence="2 3">
    <name type="scientific">Entotheonella factor</name>
    <dbReference type="NCBI Taxonomy" id="1429438"/>
    <lineage>
        <taxon>Bacteria</taxon>
        <taxon>Pseudomonadati</taxon>
        <taxon>Nitrospinota/Tectimicrobiota group</taxon>
        <taxon>Candidatus Tectimicrobiota</taxon>
        <taxon>Candidatus Entotheonellia</taxon>
        <taxon>Candidatus Entotheonellales</taxon>
        <taxon>Candidatus Entotheonellaceae</taxon>
        <taxon>Candidatus Entotheonella</taxon>
    </lineage>
</organism>
<accession>W4LSH8</accession>
<dbReference type="Proteomes" id="UP000019141">
    <property type="component" value="Unassembled WGS sequence"/>
</dbReference>
<feature type="signal peptide" evidence="1">
    <location>
        <begin position="1"/>
        <end position="19"/>
    </location>
</feature>
<keyword evidence="1" id="KW-0732">Signal</keyword>
<dbReference type="EMBL" id="AZHW01000278">
    <property type="protein sequence ID" value="ETX01004.1"/>
    <property type="molecule type" value="Genomic_DNA"/>
</dbReference>
<evidence type="ECO:0000313" key="3">
    <source>
        <dbReference type="Proteomes" id="UP000019141"/>
    </source>
</evidence>
<keyword evidence="3" id="KW-1185">Reference proteome</keyword>
<sequence length="123" mass="12951">MRRIQTVLLLLLLSGCAGLTPRTPELPAPPLLEAERTALVHDLVAGLQGPFPPAKIRLGLAQAPDSDALAQNLAQSLRQAGYGVGSADTDGTLPILLHLSDPAPNRLLVRFEVGGYLPMDTAL</sequence>
<protein>
    <recommendedName>
        <fullName evidence="4">Conjugal transfer protein TrbH</fullName>
    </recommendedName>
</protein>
<evidence type="ECO:0000256" key="1">
    <source>
        <dbReference type="SAM" id="SignalP"/>
    </source>
</evidence>
<dbReference type="PROSITE" id="PS51257">
    <property type="entry name" value="PROKAR_LIPOPROTEIN"/>
    <property type="match status" value="1"/>
</dbReference>
<evidence type="ECO:0000313" key="2">
    <source>
        <dbReference type="EMBL" id="ETX01004.1"/>
    </source>
</evidence>
<comment type="caution">
    <text evidence="2">The sequence shown here is derived from an EMBL/GenBank/DDBJ whole genome shotgun (WGS) entry which is preliminary data.</text>
</comment>
<evidence type="ECO:0008006" key="4">
    <source>
        <dbReference type="Google" id="ProtNLM"/>
    </source>
</evidence>
<feature type="chain" id="PRO_5004844639" description="Conjugal transfer protein TrbH" evidence="1">
    <location>
        <begin position="20"/>
        <end position="123"/>
    </location>
</feature>
<proteinExistence type="predicted"/>
<dbReference type="HOGENOM" id="CLU_2011088_0_0_7"/>
<dbReference type="AlphaFoldDB" id="W4LSH8"/>
<gene>
    <name evidence="2" type="ORF">ETSY1_09140</name>
</gene>
<name>W4LSH8_ENTF1</name>